<evidence type="ECO:0000313" key="2">
    <source>
        <dbReference type="EMBL" id="MCA4703697.1"/>
    </source>
</evidence>
<gene>
    <name evidence="1" type="ORF">GA398_14380</name>
    <name evidence="2" type="ORF">LD004_08710</name>
</gene>
<reference evidence="1 3" key="1">
    <citation type="journal article" date="2019" name="Nat. Med.">
        <title>A library of human gut bacterial isolates paired with longitudinal multiomics data enables mechanistic microbiome research.</title>
        <authorList>
            <person name="Poyet M."/>
            <person name="Groussin M."/>
            <person name="Gibbons S.M."/>
            <person name="Avila-Pacheco J."/>
            <person name="Jiang X."/>
            <person name="Kearney S.M."/>
            <person name="Perrotta A.R."/>
            <person name="Berdy B."/>
            <person name="Zhao S."/>
            <person name="Lieberman T.D."/>
            <person name="Swanson P.K."/>
            <person name="Smith M."/>
            <person name="Roesemann S."/>
            <person name="Alexander J.E."/>
            <person name="Rich S.A."/>
            <person name="Livny J."/>
            <person name="Vlamakis H."/>
            <person name="Clish C."/>
            <person name="Bullock K."/>
            <person name="Deik A."/>
            <person name="Scott J."/>
            <person name="Pierce K.A."/>
            <person name="Xavier R.J."/>
            <person name="Alm E.J."/>
        </authorList>
    </citation>
    <scope>NUCLEOTIDE SEQUENCE [LARGE SCALE GENOMIC DNA]</scope>
    <source>
        <strain evidence="1 3">BIOML-A58</strain>
    </source>
</reference>
<comment type="caution">
    <text evidence="1">The sequence shown here is derived from an EMBL/GenBank/DDBJ whole genome shotgun (WGS) entry which is preliminary data.</text>
</comment>
<dbReference type="EMBL" id="JAIWYE010000017">
    <property type="protein sequence ID" value="MCA4703697.1"/>
    <property type="molecule type" value="Genomic_DNA"/>
</dbReference>
<proteinExistence type="predicted"/>
<dbReference type="Proteomes" id="UP000434604">
    <property type="component" value="Unassembled WGS sequence"/>
</dbReference>
<dbReference type="EMBL" id="WDED01000020">
    <property type="protein sequence ID" value="KAB6146919.1"/>
    <property type="molecule type" value="Genomic_DNA"/>
</dbReference>
<protein>
    <submittedName>
        <fullName evidence="1">Uncharacterized protein</fullName>
    </submittedName>
</protein>
<sequence>MKTELYHQLVTLIHTTYTWVDVMDASGEETFSFHTGGSFYPVQSRVLSLVVKWSNYNYPKGHCWRIPEFMLDNAIRTLSQNASFRKRCRKEQLLYTDAEAIIKEASFGHIILELEK</sequence>
<evidence type="ECO:0000313" key="1">
    <source>
        <dbReference type="EMBL" id="KAB6146919.1"/>
    </source>
</evidence>
<name>A0A7J5PVB4_9BACE</name>
<dbReference type="RefSeq" id="WP_118443816.1">
    <property type="nucleotide sequence ID" value="NZ_JAIWXB010000015.1"/>
</dbReference>
<accession>A0A7J5PVB4</accession>
<dbReference type="AlphaFoldDB" id="A0A7J5PVB4"/>
<reference evidence="2" key="2">
    <citation type="submission" date="2023-08" db="EMBL/GenBank/DDBJ databases">
        <title>Mucin Metabolism Genes Underlie the Key Renovations of Bacteroides xylanisolvens Genomes in Captive Great Apes.</title>
        <authorList>
            <person name="Nishida A.H."/>
        </authorList>
    </citation>
    <scope>NUCLEOTIDE SEQUENCE</scope>
    <source>
        <strain evidence="2">P13.H9</strain>
    </source>
</reference>
<organism evidence="1 3">
    <name type="scientific">Bacteroides xylanisolvens</name>
    <dbReference type="NCBI Taxonomy" id="371601"/>
    <lineage>
        <taxon>Bacteria</taxon>
        <taxon>Pseudomonadati</taxon>
        <taxon>Bacteroidota</taxon>
        <taxon>Bacteroidia</taxon>
        <taxon>Bacteroidales</taxon>
        <taxon>Bacteroidaceae</taxon>
        <taxon>Bacteroides</taxon>
    </lineage>
</organism>
<dbReference type="Proteomes" id="UP001198461">
    <property type="component" value="Unassembled WGS sequence"/>
</dbReference>
<evidence type="ECO:0000313" key="3">
    <source>
        <dbReference type="Proteomes" id="UP000434604"/>
    </source>
</evidence>